<dbReference type="Proteomes" id="UP001234216">
    <property type="component" value="Unassembled WGS sequence"/>
</dbReference>
<accession>A0AAW8FH77</accession>
<sequence>MNSPEPAPSAPTAPTPPPDTELRSWLRARVGHYAQLDAAAIDPTATLTTYGLDSVYALILCGDIEDHLGLALEPTVAWDHPTIDALARHLEETLAQASPSGESR</sequence>
<dbReference type="GO" id="GO:0031177">
    <property type="term" value="F:phosphopantetheine binding"/>
    <property type="evidence" value="ECO:0007669"/>
    <property type="project" value="InterPro"/>
</dbReference>
<dbReference type="GO" id="GO:0017000">
    <property type="term" value="P:antibiotic biosynthetic process"/>
    <property type="evidence" value="ECO:0007669"/>
    <property type="project" value="UniProtKB-ARBA"/>
</dbReference>
<feature type="compositionally biased region" description="Pro residues" evidence="3">
    <location>
        <begin position="1"/>
        <end position="19"/>
    </location>
</feature>
<keyword evidence="1" id="KW-0596">Phosphopantetheine</keyword>
<dbReference type="InterPro" id="IPR036736">
    <property type="entry name" value="ACP-like_sf"/>
</dbReference>
<name>A0AAW8FH77_9ACTN</name>
<evidence type="ECO:0000313" key="5">
    <source>
        <dbReference type="EMBL" id="MDQ0909044.1"/>
    </source>
</evidence>
<dbReference type="Gene3D" id="1.10.1200.10">
    <property type="entry name" value="ACP-like"/>
    <property type="match status" value="1"/>
</dbReference>
<dbReference type="Pfam" id="PF00550">
    <property type="entry name" value="PP-binding"/>
    <property type="match status" value="1"/>
</dbReference>
<dbReference type="SMART" id="SM01294">
    <property type="entry name" value="PKS_PP_betabranch"/>
    <property type="match status" value="1"/>
</dbReference>
<dbReference type="AlphaFoldDB" id="A0AAW8FH77"/>
<evidence type="ECO:0000256" key="3">
    <source>
        <dbReference type="SAM" id="MobiDB-lite"/>
    </source>
</evidence>
<gene>
    <name evidence="5" type="ORF">QFZ22_005029</name>
</gene>
<dbReference type="InterPro" id="IPR009081">
    <property type="entry name" value="PP-bd_ACP"/>
</dbReference>
<dbReference type="SUPFAM" id="SSF47336">
    <property type="entry name" value="ACP-like"/>
    <property type="match status" value="1"/>
</dbReference>
<keyword evidence="2" id="KW-0597">Phosphoprotein</keyword>
<reference evidence="5" key="1">
    <citation type="submission" date="2023-07" db="EMBL/GenBank/DDBJ databases">
        <title>Comparative genomics of wheat-associated soil bacteria to identify genetic determinants of phenazine resistance.</title>
        <authorList>
            <person name="Mouncey N."/>
        </authorList>
    </citation>
    <scope>NUCLEOTIDE SEQUENCE</scope>
    <source>
        <strain evidence="5">V4I22</strain>
    </source>
</reference>
<evidence type="ECO:0000256" key="1">
    <source>
        <dbReference type="ARBA" id="ARBA00022450"/>
    </source>
</evidence>
<dbReference type="RefSeq" id="WP_306978657.1">
    <property type="nucleotide sequence ID" value="NZ_JAUSZV010000005.1"/>
</dbReference>
<dbReference type="PROSITE" id="PS50075">
    <property type="entry name" value="CARRIER"/>
    <property type="match status" value="1"/>
</dbReference>
<evidence type="ECO:0000259" key="4">
    <source>
        <dbReference type="PROSITE" id="PS50075"/>
    </source>
</evidence>
<dbReference type="EMBL" id="JAUSZV010000005">
    <property type="protein sequence ID" value="MDQ0909044.1"/>
    <property type="molecule type" value="Genomic_DNA"/>
</dbReference>
<organism evidence="5 6">
    <name type="scientific">Streptomyces canus</name>
    <dbReference type="NCBI Taxonomy" id="58343"/>
    <lineage>
        <taxon>Bacteria</taxon>
        <taxon>Bacillati</taxon>
        <taxon>Actinomycetota</taxon>
        <taxon>Actinomycetes</taxon>
        <taxon>Kitasatosporales</taxon>
        <taxon>Streptomycetaceae</taxon>
        <taxon>Streptomyces</taxon>
        <taxon>Streptomyces aurantiacus group</taxon>
    </lineage>
</organism>
<evidence type="ECO:0000313" key="6">
    <source>
        <dbReference type="Proteomes" id="UP001234216"/>
    </source>
</evidence>
<comment type="caution">
    <text evidence="5">The sequence shown here is derived from an EMBL/GenBank/DDBJ whole genome shotgun (WGS) entry which is preliminary data.</text>
</comment>
<dbReference type="SMART" id="SM00823">
    <property type="entry name" value="PKS_PP"/>
    <property type="match status" value="1"/>
</dbReference>
<dbReference type="InterPro" id="IPR020806">
    <property type="entry name" value="PKS_PP-bd"/>
</dbReference>
<feature type="domain" description="Carrier" evidence="4">
    <location>
        <begin position="17"/>
        <end position="94"/>
    </location>
</feature>
<evidence type="ECO:0000256" key="2">
    <source>
        <dbReference type="ARBA" id="ARBA00022553"/>
    </source>
</evidence>
<proteinExistence type="predicted"/>
<protein>
    <submittedName>
        <fullName evidence="5">Acyl carrier protein</fullName>
    </submittedName>
</protein>
<feature type="region of interest" description="Disordered" evidence="3">
    <location>
        <begin position="1"/>
        <end position="21"/>
    </location>
</feature>